<keyword evidence="3" id="KW-1185">Reference proteome</keyword>
<dbReference type="AlphaFoldDB" id="A0A4R3US33"/>
<organism evidence="2 3">
    <name type="scientific">Paracandidimonas soli</name>
    <dbReference type="NCBI Taxonomy" id="1917182"/>
    <lineage>
        <taxon>Bacteria</taxon>
        <taxon>Pseudomonadati</taxon>
        <taxon>Pseudomonadota</taxon>
        <taxon>Betaproteobacteria</taxon>
        <taxon>Burkholderiales</taxon>
        <taxon>Alcaligenaceae</taxon>
        <taxon>Paracandidimonas</taxon>
    </lineage>
</organism>
<name>A0A4R3US33_9BURK</name>
<dbReference type="EMBL" id="SMBX01000010">
    <property type="protein sequence ID" value="TCU93902.1"/>
    <property type="molecule type" value="Genomic_DNA"/>
</dbReference>
<dbReference type="Proteomes" id="UP000294692">
    <property type="component" value="Unassembled WGS sequence"/>
</dbReference>
<evidence type="ECO:0000259" key="1">
    <source>
        <dbReference type="Pfam" id="PF04909"/>
    </source>
</evidence>
<feature type="domain" description="Amidohydrolase-related" evidence="1">
    <location>
        <begin position="15"/>
        <end position="288"/>
    </location>
</feature>
<evidence type="ECO:0000313" key="3">
    <source>
        <dbReference type="Proteomes" id="UP000294692"/>
    </source>
</evidence>
<keyword evidence="2" id="KW-0378">Hydrolase</keyword>
<dbReference type="InterPro" id="IPR006680">
    <property type="entry name" value="Amidohydro-rel"/>
</dbReference>
<protein>
    <submittedName>
        <fullName evidence="2">Putative TIM-barrel fold metal-dependent hydrolase</fullName>
    </submittedName>
</protein>
<dbReference type="PANTHER" id="PTHR35563">
    <property type="entry name" value="BARREL METAL-DEPENDENT HYDROLASE, PUTATIVE (AFU_ORTHOLOGUE AFUA_1G16240)-RELATED"/>
    <property type="match status" value="1"/>
</dbReference>
<evidence type="ECO:0000313" key="2">
    <source>
        <dbReference type="EMBL" id="TCU93902.1"/>
    </source>
</evidence>
<sequence>MNSPTSPFSIPPDACDCHVHVFLPEQFPYATSRSYTPPAATIGELLELRRRLGTGRTVLVQPSCYGTDNAAMLSALAALGTGAARGIAVIDPASITDEALRHLHDSGVRGLRLNLRVQPEDAGGLDRIVRLCRQSSDRIRPLGWHLQLHLDAALLARLASMLEALNVPLVLDHFGGGASAVDLVSDLLLAGNTWVKLSAPYRVSTQPEYADLARATQRYLSLASEKLLWASDWPHTGGNGVRNADSQAIEPFRREDALQALARLARWAGDSARLHAILVDNPAQLYGFQPSTASSKGVLS</sequence>
<dbReference type="Gene3D" id="3.20.20.140">
    <property type="entry name" value="Metal-dependent hydrolases"/>
    <property type="match status" value="1"/>
</dbReference>
<accession>A0A4R3US33</accession>
<proteinExistence type="predicted"/>
<dbReference type="RefSeq" id="WP_132477943.1">
    <property type="nucleotide sequence ID" value="NZ_JBHRVM010000001.1"/>
</dbReference>
<dbReference type="InterPro" id="IPR032466">
    <property type="entry name" value="Metal_Hydrolase"/>
</dbReference>
<dbReference type="PANTHER" id="PTHR35563:SF2">
    <property type="entry name" value="BARREL METAL-DEPENDENT HYDROLASE, PUTATIVE (AFU_ORTHOLOGUE AFUA_1G16240)-RELATED"/>
    <property type="match status" value="1"/>
</dbReference>
<dbReference type="Pfam" id="PF04909">
    <property type="entry name" value="Amidohydro_2"/>
    <property type="match status" value="1"/>
</dbReference>
<dbReference type="GO" id="GO:0016787">
    <property type="term" value="F:hydrolase activity"/>
    <property type="evidence" value="ECO:0007669"/>
    <property type="project" value="UniProtKB-KW"/>
</dbReference>
<dbReference type="InterPro" id="IPR052358">
    <property type="entry name" value="Aro_Compnd_Degr_Hydrolases"/>
</dbReference>
<dbReference type="OrthoDB" id="9787654at2"/>
<reference evidence="2 3" key="1">
    <citation type="submission" date="2019-03" db="EMBL/GenBank/DDBJ databases">
        <title>Genomic Encyclopedia of Type Strains, Phase IV (KMG-IV): sequencing the most valuable type-strain genomes for metagenomic binning, comparative biology and taxonomic classification.</title>
        <authorList>
            <person name="Goeker M."/>
        </authorList>
    </citation>
    <scope>NUCLEOTIDE SEQUENCE [LARGE SCALE GENOMIC DNA]</scope>
    <source>
        <strain evidence="2 3">DSM 100048</strain>
    </source>
</reference>
<gene>
    <name evidence="2" type="ORF">EV686_11069</name>
</gene>
<comment type="caution">
    <text evidence="2">The sequence shown here is derived from an EMBL/GenBank/DDBJ whole genome shotgun (WGS) entry which is preliminary data.</text>
</comment>
<dbReference type="SUPFAM" id="SSF51556">
    <property type="entry name" value="Metallo-dependent hydrolases"/>
    <property type="match status" value="1"/>
</dbReference>